<proteinExistence type="predicted"/>
<name>A0A370MW12_9BURK</name>
<protein>
    <submittedName>
        <fullName evidence="1">Uncharacterized protein</fullName>
    </submittedName>
</protein>
<reference evidence="2" key="1">
    <citation type="submission" date="2018-05" db="EMBL/GenBank/DDBJ databases">
        <authorList>
            <person name="Feng T."/>
        </authorList>
    </citation>
    <scope>NUCLEOTIDE SEQUENCE [LARGE SCALE GENOMIC DNA]</scope>
    <source>
        <strain evidence="2">S27</strain>
    </source>
</reference>
<accession>A0A370MW12</accession>
<keyword evidence="2" id="KW-1185">Reference proteome</keyword>
<gene>
    <name evidence="1" type="ORF">DLM46_37930</name>
</gene>
<dbReference type="AlphaFoldDB" id="A0A370MW12"/>
<evidence type="ECO:0000313" key="1">
    <source>
        <dbReference type="EMBL" id="RDJ97377.1"/>
    </source>
</evidence>
<sequence>MTQFITARRWIDAGASCHITDSEIPATYEVRIKAALALDIPGNNLHVQLPPQFPADIASSLIDAMLAPYVR</sequence>
<dbReference type="EMBL" id="QHKS01000058">
    <property type="protein sequence ID" value="RDJ97377.1"/>
    <property type="molecule type" value="Genomic_DNA"/>
</dbReference>
<dbReference type="Proteomes" id="UP000254875">
    <property type="component" value="Unassembled WGS sequence"/>
</dbReference>
<comment type="caution">
    <text evidence="1">The sequence shown here is derived from an EMBL/GenBank/DDBJ whole genome shotgun (WGS) entry which is preliminary data.</text>
</comment>
<evidence type="ECO:0000313" key="2">
    <source>
        <dbReference type="Proteomes" id="UP000254875"/>
    </source>
</evidence>
<organism evidence="1 2">
    <name type="scientific">Paraburkholderia lacunae</name>
    <dbReference type="NCBI Taxonomy" id="2211104"/>
    <lineage>
        <taxon>Bacteria</taxon>
        <taxon>Pseudomonadati</taxon>
        <taxon>Pseudomonadota</taxon>
        <taxon>Betaproteobacteria</taxon>
        <taxon>Burkholderiales</taxon>
        <taxon>Burkholderiaceae</taxon>
        <taxon>Paraburkholderia</taxon>
    </lineage>
</organism>